<accession>A0ABN8QCL3</accession>
<evidence type="ECO:0008006" key="3">
    <source>
        <dbReference type="Google" id="ProtNLM"/>
    </source>
</evidence>
<protein>
    <recommendedName>
        <fullName evidence="3">Glycosyltransferase family 92 protein</fullName>
    </recommendedName>
</protein>
<evidence type="ECO:0000313" key="2">
    <source>
        <dbReference type="Proteomes" id="UP001159405"/>
    </source>
</evidence>
<name>A0ABN8QCL3_9CNID</name>
<proteinExistence type="predicted"/>
<reference evidence="1 2" key="1">
    <citation type="submission" date="2022-05" db="EMBL/GenBank/DDBJ databases">
        <authorList>
            <consortium name="Genoscope - CEA"/>
            <person name="William W."/>
        </authorList>
    </citation>
    <scope>NUCLEOTIDE SEQUENCE [LARGE SCALE GENOMIC DNA]</scope>
</reference>
<sequence length="335" mass="39383">MKTALKIGSLTALTLLFVSIATFFVLKIRRIDIKHGLKEDSRPFVFLTQTEECLRPQLMQNMGLDNSQKCRCEVIVLSYHKACQSEWNPPHITYLFDKNSTWRTGRNLLYTHATMEGKPRYTYYIVTDDDVFLKFNQAASEEMKQLTPLQVFQNWLLEYEPAVGVVDYAGANEAQKVRERTRKNCGIYINNNSTTNPTVYFDPLFNAFHANAAHHIFPLLNQRENVSWWYTLRHVISNVELKFRGQALIFFPISVENSLHRNYPRTLENAQEAWRDYIENVRMQAPVKYANHRLFKEYKKDPIHYVETSRTYCMKVTRHRPIIPFAHFELANDTA</sequence>
<dbReference type="EMBL" id="CALNXK010000121">
    <property type="protein sequence ID" value="CAH3161774.1"/>
    <property type="molecule type" value="Genomic_DNA"/>
</dbReference>
<gene>
    <name evidence="1" type="ORF">PLOB_00004994</name>
</gene>
<comment type="caution">
    <text evidence="1">The sequence shown here is derived from an EMBL/GenBank/DDBJ whole genome shotgun (WGS) entry which is preliminary data.</text>
</comment>
<organism evidence="1 2">
    <name type="scientific">Porites lobata</name>
    <dbReference type="NCBI Taxonomy" id="104759"/>
    <lineage>
        <taxon>Eukaryota</taxon>
        <taxon>Metazoa</taxon>
        <taxon>Cnidaria</taxon>
        <taxon>Anthozoa</taxon>
        <taxon>Hexacorallia</taxon>
        <taxon>Scleractinia</taxon>
        <taxon>Fungiina</taxon>
        <taxon>Poritidae</taxon>
        <taxon>Porites</taxon>
    </lineage>
</organism>
<evidence type="ECO:0000313" key="1">
    <source>
        <dbReference type="EMBL" id="CAH3161774.1"/>
    </source>
</evidence>
<dbReference type="Proteomes" id="UP001159405">
    <property type="component" value="Unassembled WGS sequence"/>
</dbReference>
<keyword evidence="2" id="KW-1185">Reference proteome</keyword>